<protein>
    <submittedName>
        <fullName evidence="1">Uncharacterized protein</fullName>
    </submittedName>
</protein>
<dbReference type="AlphaFoldDB" id="A0A8I0KKR7"/>
<evidence type="ECO:0000313" key="1">
    <source>
        <dbReference type="EMBL" id="MBD3121640.1"/>
    </source>
</evidence>
<sequence>MTDEVTIFRHEGRIIPAFFYLHQRNCKSFYVDAEQKLTGVLVSDSVNLSRK</sequence>
<comment type="caution">
    <text evidence="1">The sequence shown here is derived from an EMBL/GenBank/DDBJ whole genome shotgun (WGS) entry which is preliminary data.</text>
</comment>
<gene>
    <name evidence="1" type="ORF">ID160_03000</name>
</gene>
<evidence type="ECO:0000313" key="2">
    <source>
        <dbReference type="Proteomes" id="UP000605024"/>
    </source>
</evidence>
<dbReference type="Proteomes" id="UP000605024">
    <property type="component" value="Unassembled WGS sequence"/>
</dbReference>
<reference evidence="1" key="1">
    <citation type="submission" date="2020-09" db="EMBL/GenBank/DDBJ databases">
        <title>Characterization of IncC plasmids in Enterobacterales of food-producing animals originating from China.</title>
        <authorList>
            <person name="Zhang Y."/>
            <person name="Lei C.-W."/>
        </authorList>
    </citation>
    <scope>NUCLEOTIDE SEQUENCE</scope>
    <source>
        <strain evidence="1">CC1</strain>
    </source>
</reference>
<accession>A0A8I0KKR7</accession>
<proteinExistence type="predicted"/>
<organism evidence="1 2">
    <name type="scientific">Citrobacter braakii</name>
    <dbReference type="NCBI Taxonomy" id="57706"/>
    <lineage>
        <taxon>Bacteria</taxon>
        <taxon>Pseudomonadati</taxon>
        <taxon>Pseudomonadota</taxon>
        <taxon>Gammaproteobacteria</taxon>
        <taxon>Enterobacterales</taxon>
        <taxon>Enterobacteriaceae</taxon>
        <taxon>Citrobacter</taxon>
        <taxon>Citrobacter freundii complex</taxon>
    </lineage>
</organism>
<dbReference type="RefSeq" id="WP_155553748.1">
    <property type="nucleotide sequence ID" value="NZ_AP026382.1"/>
</dbReference>
<dbReference type="EMBL" id="JACXSK010000001">
    <property type="protein sequence ID" value="MBD3121640.1"/>
    <property type="molecule type" value="Genomic_DNA"/>
</dbReference>
<name>A0A8I0KKR7_CITBR</name>